<evidence type="ECO:0000256" key="6">
    <source>
        <dbReference type="SAM" id="Phobius"/>
    </source>
</evidence>
<feature type="transmembrane region" description="Helical" evidence="6">
    <location>
        <begin position="218"/>
        <end position="236"/>
    </location>
</feature>
<evidence type="ECO:0000313" key="7">
    <source>
        <dbReference type="EMBL" id="RAS35378.1"/>
    </source>
</evidence>
<evidence type="ECO:0000313" key="8">
    <source>
        <dbReference type="Proteomes" id="UP000248918"/>
    </source>
</evidence>
<evidence type="ECO:0000256" key="3">
    <source>
        <dbReference type="ARBA" id="ARBA00022692"/>
    </source>
</evidence>
<dbReference type="OrthoDB" id="9804700at2"/>
<dbReference type="GO" id="GO:0005886">
    <property type="term" value="C:plasma membrane"/>
    <property type="evidence" value="ECO:0007669"/>
    <property type="project" value="UniProtKB-SubCell"/>
</dbReference>
<feature type="transmembrane region" description="Helical" evidence="6">
    <location>
        <begin position="438"/>
        <end position="457"/>
    </location>
</feature>
<dbReference type="InterPro" id="IPR050367">
    <property type="entry name" value="APC_superfamily"/>
</dbReference>
<feature type="transmembrane region" description="Helical" evidence="6">
    <location>
        <begin position="112"/>
        <end position="137"/>
    </location>
</feature>
<dbReference type="AlphaFoldDB" id="A0A329CMB4"/>
<dbReference type="PANTHER" id="PTHR42770">
    <property type="entry name" value="AMINO ACID TRANSPORTER-RELATED"/>
    <property type="match status" value="1"/>
</dbReference>
<dbReference type="Proteomes" id="UP000248918">
    <property type="component" value="Unassembled WGS sequence"/>
</dbReference>
<keyword evidence="4 6" id="KW-1133">Transmembrane helix</keyword>
<name>A0A329CMB4_9BURK</name>
<dbReference type="PIRSF" id="PIRSF006060">
    <property type="entry name" value="AA_transporter"/>
    <property type="match status" value="1"/>
</dbReference>
<dbReference type="Pfam" id="PF13520">
    <property type="entry name" value="AA_permease_2"/>
    <property type="match status" value="1"/>
</dbReference>
<proteinExistence type="predicted"/>
<keyword evidence="3 6" id="KW-0812">Transmembrane</keyword>
<feature type="transmembrane region" description="Helical" evidence="6">
    <location>
        <begin position="412"/>
        <end position="432"/>
    </location>
</feature>
<comment type="subcellular location">
    <subcellularLocation>
        <location evidence="1">Cell membrane</location>
        <topology evidence="1">Multi-pass membrane protein</topology>
    </subcellularLocation>
</comment>
<keyword evidence="2" id="KW-1003">Cell membrane</keyword>
<accession>A0A329CMB4</accession>
<evidence type="ECO:0000256" key="5">
    <source>
        <dbReference type="ARBA" id="ARBA00023136"/>
    </source>
</evidence>
<feature type="transmembrane region" description="Helical" evidence="6">
    <location>
        <begin position="299"/>
        <end position="325"/>
    </location>
</feature>
<keyword evidence="5 6" id="KW-0472">Membrane</keyword>
<dbReference type="PANTHER" id="PTHR42770:SF7">
    <property type="entry name" value="MEMBRANE PROTEIN"/>
    <property type="match status" value="1"/>
</dbReference>
<comment type="caution">
    <text evidence="7">The sequence shown here is derived from an EMBL/GenBank/DDBJ whole genome shotgun (WGS) entry which is preliminary data.</text>
</comment>
<evidence type="ECO:0000256" key="1">
    <source>
        <dbReference type="ARBA" id="ARBA00004651"/>
    </source>
</evidence>
<reference evidence="7 8" key="1">
    <citation type="submission" date="2018-06" db="EMBL/GenBank/DDBJ databases">
        <title>Genomic Encyclopedia of Type Strains, Phase III (KMG-III): the genomes of soil and plant-associated and newly described type strains.</title>
        <authorList>
            <person name="Whitman W."/>
        </authorList>
    </citation>
    <scope>NUCLEOTIDE SEQUENCE [LARGE SCALE GENOMIC DNA]</scope>
    <source>
        <strain evidence="7 8">LMG 23644</strain>
    </source>
</reference>
<gene>
    <name evidence="7" type="ORF">BX591_10597</name>
</gene>
<feature type="transmembrane region" description="Helical" evidence="6">
    <location>
        <begin position="180"/>
        <end position="198"/>
    </location>
</feature>
<dbReference type="InterPro" id="IPR002293">
    <property type="entry name" value="AA/rel_permease1"/>
</dbReference>
<dbReference type="GO" id="GO:0022857">
    <property type="term" value="F:transmembrane transporter activity"/>
    <property type="evidence" value="ECO:0007669"/>
    <property type="project" value="InterPro"/>
</dbReference>
<feature type="transmembrane region" description="Helical" evidence="6">
    <location>
        <begin position="149"/>
        <end position="168"/>
    </location>
</feature>
<evidence type="ECO:0000256" key="2">
    <source>
        <dbReference type="ARBA" id="ARBA00022475"/>
    </source>
</evidence>
<feature type="transmembrane region" description="Helical" evidence="6">
    <location>
        <begin position="376"/>
        <end position="400"/>
    </location>
</feature>
<sequence>MSDSTWREPSPQAMADAAVEPTAEAPQFRRSVGLFPAIAVNMIQICGVGPFLTIPAIVAVLNGPLAIVGWILGAVLAMADGLVWAELGAAMPGAGGTYLYVREAFQYRTGKLMPFLFVWTAMLSIPLIMSTGIIGFVQYLGFFLPTLSAWQTHAIGVGVTALVVLALYRRIESIRALSTVLWVIMMLAVGLTIAAAYSDFHLSLATTLPAGAGDLGKFFTGLGAGLIIAIYDYAGYNTTAYMGDELKNPGRVMPRSIIVSIIAMMVLYLTMQIGVLGTVPWQEVAKSTSVASLVVERNWGHAAAAIVTVLILFAAFASVFAGLLGGSRVPFYAARDGVFLAAFGKLHPKHNFPHVALIVMGVVTAAGTFFDLTSVINMLVAVAVLLQSVAQIAALTVLRRRQPTLERPYRQWLYPLPSLVALVGWLYVFYATDRQSQLMSTGWLVLGLIAFLIWARVARQWPFGPKPIREVFLERQMSSTANVSATTQTHAR</sequence>
<protein>
    <submittedName>
        <fullName evidence="7">Amino acid/polyamine/organocation transporter (APC superfamily)</fullName>
    </submittedName>
</protein>
<feature type="transmembrane region" description="Helical" evidence="6">
    <location>
        <begin position="352"/>
        <end position="370"/>
    </location>
</feature>
<feature type="transmembrane region" description="Helical" evidence="6">
    <location>
        <begin position="257"/>
        <end position="279"/>
    </location>
</feature>
<dbReference type="Gene3D" id="1.20.1740.10">
    <property type="entry name" value="Amino acid/polyamine transporter I"/>
    <property type="match status" value="1"/>
</dbReference>
<dbReference type="RefSeq" id="WP_111931519.1">
    <property type="nucleotide sequence ID" value="NZ_CADFFP010000006.1"/>
</dbReference>
<organism evidence="7 8">
    <name type="scientific">Paraburkholderia bryophila</name>
    <dbReference type="NCBI Taxonomy" id="420952"/>
    <lineage>
        <taxon>Bacteria</taxon>
        <taxon>Pseudomonadati</taxon>
        <taxon>Pseudomonadota</taxon>
        <taxon>Betaproteobacteria</taxon>
        <taxon>Burkholderiales</taxon>
        <taxon>Burkholderiaceae</taxon>
        <taxon>Paraburkholderia</taxon>
    </lineage>
</organism>
<evidence type="ECO:0000256" key="4">
    <source>
        <dbReference type="ARBA" id="ARBA00022989"/>
    </source>
</evidence>
<dbReference type="EMBL" id="QLTK01000005">
    <property type="protein sequence ID" value="RAS35378.1"/>
    <property type="molecule type" value="Genomic_DNA"/>
</dbReference>